<dbReference type="Pfam" id="PF21716">
    <property type="entry name" value="dnstrm_HI1420"/>
    <property type="match status" value="1"/>
</dbReference>
<evidence type="ECO:0000313" key="2">
    <source>
        <dbReference type="Proteomes" id="UP000426424"/>
    </source>
</evidence>
<evidence type="ECO:0000313" key="1">
    <source>
        <dbReference type="EMBL" id="QGU33522.1"/>
    </source>
</evidence>
<dbReference type="Proteomes" id="UP000426424">
    <property type="component" value="Chromosome"/>
</dbReference>
<dbReference type="KEGG" id="ttp:E6P07_11360"/>
<dbReference type="PANTHER" id="PTHR40275:SF1">
    <property type="entry name" value="SSL7038 PROTEIN"/>
    <property type="match status" value="1"/>
</dbReference>
<keyword evidence="2" id="KW-1185">Reference proteome</keyword>
<dbReference type="AlphaFoldDB" id="A0A6I6E6P7"/>
<reference evidence="1 2" key="1">
    <citation type="submission" date="2019-12" db="EMBL/GenBank/DDBJ databases">
        <title>The complete genome of the thermophilic, anoxygenic phototrophic gammaproteobacterium Thermochromatium tepidum.</title>
        <authorList>
            <person name="Sattley W.M."/>
            <person name="Swingley W.D."/>
            <person name="Burchell B.M."/>
            <person name="Gurbani S.A."/>
            <person name="Kujawa C.M."/>
            <person name="Nuccio D.A."/>
            <person name="Schladweiler J."/>
            <person name="Shaffer K.N."/>
            <person name="Stokes L.M."/>
            <person name="Touchman J.W."/>
            <person name="Blankenship R.E."/>
            <person name="Madigan M.T."/>
        </authorList>
    </citation>
    <scope>NUCLEOTIDE SEQUENCE [LARGE SCALE GENOMIC DNA]</scope>
    <source>
        <strain evidence="1 2">ATCC 43061</strain>
    </source>
</reference>
<protein>
    <submittedName>
        <fullName evidence="1">Putative addiction module antidote protein</fullName>
    </submittedName>
</protein>
<name>A0A6I6E6P7_THETI</name>
<dbReference type="EMBL" id="CP039268">
    <property type="protein sequence ID" value="QGU33522.1"/>
    <property type="molecule type" value="Genomic_DNA"/>
</dbReference>
<accession>A0A6I6E6P7</accession>
<dbReference type="InterPro" id="IPR014057">
    <property type="entry name" value="HI1420"/>
</dbReference>
<organism evidence="1 2">
    <name type="scientific">Thermochromatium tepidum ATCC 43061</name>
    <dbReference type="NCBI Taxonomy" id="316276"/>
    <lineage>
        <taxon>Bacteria</taxon>
        <taxon>Pseudomonadati</taxon>
        <taxon>Pseudomonadota</taxon>
        <taxon>Gammaproteobacteria</taxon>
        <taxon>Chromatiales</taxon>
        <taxon>Chromatiaceae</taxon>
        <taxon>Thermochromatium</taxon>
    </lineage>
</organism>
<dbReference type="GO" id="GO:0003677">
    <property type="term" value="F:DNA binding"/>
    <property type="evidence" value="ECO:0007669"/>
    <property type="project" value="InterPro"/>
</dbReference>
<sequence length="108" mass="11982">MAKTYRTHEEATVEMFRKDPQLAADYLNSVLEDGDETDLMLALRTLSKAFGGVQEVARQADVNAHTLYRTLSEKGNPELKTLSAILKAMGMRLAIQPLSPQGQHQAHT</sequence>
<dbReference type="PANTHER" id="PTHR40275">
    <property type="entry name" value="SSL7038 PROTEIN"/>
    <property type="match status" value="1"/>
</dbReference>
<gene>
    <name evidence="1" type="ORF">E6P07_11360</name>
</gene>
<dbReference type="NCBIfam" id="TIGR02684">
    <property type="entry name" value="dnstrm_HI1420"/>
    <property type="match status" value="1"/>
</dbReference>
<dbReference type="OrthoDB" id="9798416at2"/>
<dbReference type="SUPFAM" id="SSF47413">
    <property type="entry name" value="lambda repressor-like DNA-binding domains"/>
    <property type="match status" value="1"/>
</dbReference>
<dbReference type="InterPro" id="IPR010982">
    <property type="entry name" value="Lambda_DNA-bd_dom_sf"/>
</dbReference>
<proteinExistence type="predicted"/>